<dbReference type="CDD" id="cd00452">
    <property type="entry name" value="KDPG_aldolase"/>
    <property type="match status" value="1"/>
</dbReference>
<dbReference type="AlphaFoldDB" id="A0A517V8T2"/>
<proteinExistence type="inferred from homology"/>
<evidence type="ECO:0000256" key="2">
    <source>
        <dbReference type="ARBA" id="ARBA00006906"/>
    </source>
</evidence>
<dbReference type="EMBL" id="CP036343">
    <property type="protein sequence ID" value="QDT89392.1"/>
    <property type="molecule type" value="Genomic_DNA"/>
</dbReference>
<dbReference type="OrthoDB" id="9802667at2"/>
<dbReference type="NCBIfam" id="TIGR01182">
    <property type="entry name" value="eda"/>
    <property type="match status" value="1"/>
</dbReference>
<reference evidence="6 7" key="1">
    <citation type="submission" date="2019-02" db="EMBL/GenBank/DDBJ databases">
        <title>Deep-cultivation of Planctomycetes and their phenomic and genomic characterization uncovers novel biology.</title>
        <authorList>
            <person name="Wiegand S."/>
            <person name="Jogler M."/>
            <person name="Boedeker C."/>
            <person name="Pinto D."/>
            <person name="Vollmers J."/>
            <person name="Rivas-Marin E."/>
            <person name="Kohn T."/>
            <person name="Peeters S.H."/>
            <person name="Heuer A."/>
            <person name="Rast P."/>
            <person name="Oberbeckmann S."/>
            <person name="Bunk B."/>
            <person name="Jeske O."/>
            <person name="Meyerdierks A."/>
            <person name="Storesund J.E."/>
            <person name="Kallscheuer N."/>
            <person name="Luecker S."/>
            <person name="Lage O.M."/>
            <person name="Pohl T."/>
            <person name="Merkel B.J."/>
            <person name="Hornburger P."/>
            <person name="Mueller R.-W."/>
            <person name="Bruemmer F."/>
            <person name="Labrenz M."/>
            <person name="Spormann A.M."/>
            <person name="Op den Camp H."/>
            <person name="Overmann J."/>
            <person name="Amann R."/>
            <person name="Jetten M.S.M."/>
            <person name="Mascher T."/>
            <person name="Medema M.H."/>
            <person name="Devos D.P."/>
            <person name="Kaster A.-K."/>
            <person name="Ovreas L."/>
            <person name="Rohde M."/>
            <person name="Galperin M.Y."/>
            <person name="Jogler C."/>
        </authorList>
    </citation>
    <scope>NUCLEOTIDE SEQUENCE [LARGE SCALE GENOMIC DNA]</scope>
    <source>
        <strain evidence="6 7">Pan161</strain>
    </source>
</reference>
<dbReference type="Proteomes" id="UP000316855">
    <property type="component" value="Chromosome"/>
</dbReference>
<gene>
    <name evidence="6" type="primary">kdgA</name>
    <name evidence="6" type="ORF">Pan161_10210</name>
</gene>
<dbReference type="KEGG" id="gax:Pan161_10210"/>
<dbReference type="GO" id="GO:0016829">
    <property type="term" value="F:lyase activity"/>
    <property type="evidence" value="ECO:0007669"/>
    <property type="project" value="UniProtKB-KW"/>
</dbReference>
<dbReference type="PANTHER" id="PTHR30246:SF1">
    <property type="entry name" value="2-DEHYDRO-3-DEOXY-6-PHOSPHOGALACTONATE ALDOLASE-RELATED"/>
    <property type="match status" value="1"/>
</dbReference>
<accession>A0A517V8T2</accession>
<dbReference type="SUPFAM" id="SSF51569">
    <property type="entry name" value="Aldolase"/>
    <property type="match status" value="1"/>
</dbReference>
<comment type="subunit">
    <text evidence="3">Homotrimer.</text>
</comment>
<comment type="similarity">
    <text evidence="2">Belongs to the KHG/KDPG aldolase family.</text>
</comment>
<comment type="pathway">
    <text evidence="1">Carbohydrate acid metabolism.</text>
</comment>
<evidence type="ECO:0000256" key="5">
    <source>
        <dbReference type="ARBA" id="ARBA00023277"/>
    </source>
</evidence>
<name>A0A517V8T2_9PLAN</name>
<organism evidence="6 7">
    <name type="scientific">Gimesia algae</name>
    <dbReference type="NCBI Taxonomy" id="2527971"/>
    <lineage>
        <taxon>Bacteria</taxon>
        <taxon>Pseudomonadati</taxon>
        <taxon>Planctomycetota</taxon>
        <taxon>Planctomycetia</taxon>
        <taxon>Planctomycetales</taxon>
        <taxon>Planctomycetaceae</taxon>
        <taxon>Gimesia</taxon>
    </lineage>
</organism>
<evidence type="ECO:0000256" key="3">
    <source>
        <dbReference type="ARBA" id="ARBA00011233"/>
    </source>
</evidence>
<dbReference type="InterPro" id="IPR000887">
    <property type="entry name" value="Aldlse_KDPG_KHG"/>
</dbReference>
<evidence type="ECO:0000313" key="7">
    <source>
        <dbReference type="Proteomes" id="UP000316855"/>
    </source>
</evidence>
<dbReference type="RefSeq" id="WP_145224570.1">
    <property type="nucleotide sequence ID" value="NZ_CP036343.1"/>
</dbReference>
<protein>
    <submittedName>
        <fullName evidence="6">KHG/KDPG aldolase</fullName>
    </submittedName>
</protein>
<dbReference type="Pfam" id="PF01081">
    <property type="entry name" value="Aldolase"/>
    <property type="match status" value="1"/>
</dbReference>
<evidence type="ECO:0000256" key="1">
    <source>
        <dbReference type="ARBA" id="ARBA00004761"/>
    </source>
</evidence>
<evidence type="ECO:0000313" key="6">
    <source>
        <dbReference type="EMBL" id="QDT89392.1"/>
    </source>
</evidence>
<keyword evidence="7" id="KW-1185">Reference proteome</keyword>
<dbReference type="Gene3D" id="3.20.20.70">
    <property type="entry name" value="Aldolase class I"/>
    <property type="match status" value="1"/>
</dbReference>
<sequence length="215" mass="22531">MSRHSDLTQVLDRGAVAIIRAPSGELLVDVSKAIYAGGLDVIEVTFTVPGVLDILAQVKRELGDKILLGAGTVLDTETARAAILAGAEFIVTPTVNTDVIELCNRYDKLIMTGAFTPTEVLTAWEAGADIIKVFPAFVGGPAYLKALHGPLPQIPLMPTGGVDLETLPAYLKAGACAVGLGSSLVTKQMVESGDLDGIQKLTAEYMGKIAELRKG</sequence>
<dbReference type="InterPro" id="IPR013785">
    <property type="entry name" value="Aldolase_TIM"/>
</dbReference>
<keyword evidence="5" id="KW-0119">Carbohydrate metabolism</keyword>
<evidence type="ECO:0000256" key="4">
    <source>
        <dbReference type="ARBA" id="ARBA00023239"/>
    </source>
</evidence>
<keyword evidence="4" id="KW-0456">Lyase</keyword>
<dbReference type="PANTHER" id="PTHR30246">
    <property type="entry name" value="2-KETO-3-DEOXY-6-PHOSPHOGLUCONATE ALDOLASE"/>
    <property type="match status" value="1"/>
</dbReference>